<dbReference type="PANTHER" id="PTHR30385">
    <property type="entry name" value="SIGMA FACTOR F FLAGELLAR"/>
    <property type="match status" value="1"/>
</dbReference>
<feature type="region of interest" description="Disordered" evidence="5">
    <location>
        <begin position="1"/>
        <end position="21"/>
    </location>
</feature>
<evidence type="ECO:0000256" key="2">
    <source>
        <dbReference type="ARBA" id="ARBA00023082"/>
    </source>
</evidence>
<dbReference type="InterPro" id="IPR013324">
    <property type="entry name" value="RNA_pol_sigma_r3/r4-like"/>
</dbReference>
<dbReference type="InterPro" id="IPR000943">
    <property type="entry name" value="RNA_pol_sigma70"/>
</dbReference>
<evidence type="ECO:0000256" key="5">
    <source>
        <dbReference type="SAM" id="MobiDB-lite"/>
    </source>
</evidence>
<dbReference type="Proteomes" id="UP001595956">
    <property type="component" value="Unassembled WGS sequence"/>
</dbReference>
<gene>
    <name evidence="9" type="ORF">ACFPKY_22190</name>
</gene>
<dbReference type="EMBL" id="JBHSMD010000011">
    <property type="protein sequence ID" value="MFC5495833.1"/>
    <property type="molecule type" value="Genomic_DNA"/>
</dbReference>
<feature type="domain" description="RNA polymerase sigma-70 region 3" evidence="6">
    <location>
        <begin position="140"/>
        <end position="210"/>
    </location>
</feature>
<evidence type="ECO:0000256" key="3">
    <source>
        <dbReference type="ARBA" id="ARBA00023125"/>
    </source>
</evidence>
<dbReference type="InterPro" id="IPR014284">
    <property type="entry name" value="RNA_pol_sigma-70_dom"/>
</dbReference>
<keyword evidence="3" id="KW-0238">DNA-binding</keyword>
<evidence type="ECO:0000256" key="1">
    <source>
        <dbReference type="ARBA" id="ARBA00023015"/>
    </source>
</evidence>
<dbReference type="PRINTS" id="PR00046">
    <property type="entry name" value="SIGMA70FCT"/>
</dbReference>
<dbReference type="SUPFAM" id="SSF88659">
    <property type="entry name" value="Sigma3 and sigma4 domains of RNA polymerase sigma factors"/>
    <property type="match status" value="2"/>
</dbReference>
<evidence type="ECO:0000259" key="8">
    <source>
        <dbReference type="Pfam" id="PF04545"/>
    </source>
</evidence>
<dbReference type="InterPro" id="IPR007630">
    <property type="entry name" value="RNA_pol_sigma70_r4"/>
</dbReference>
<protein>
    <submittedName>
        <fullName evidence="9">Sigma-70 family RNA polymerase sigma factor</fullName>
    </submittedName>
</protein>
<evidence type="ECO:0000256" key="4">
    <source>
        <dbReference type="ARBA" id="ARBA00023163"/>
    </source>
</evidence>
<accession>A0ABW0N9D2</accession>
<dbReference type="CDD" id="cd06171">
    <property type="entry name" value="Sigma70_r4"/>
    <property type="match status" value="1"/>
</dbReference>
<keyword evidence="10" id="KW-1185">Reference proteome</keyword>
<evidence type="ECO:0000313" key="9">
    <source>
        <dbReference type="EMBL" id="MFC5495833.1"/>
    </source>
</evidence>
<proteinExistence type="predicted"/>
<dbReference type="Gene3D" id="1.20.120.1810">
    <property type="match status" value="1"/>
</dbReference>
<dbReference type="InterPro" id="IPR007627">
    <property type="entry name" value="RNA_pol_sigma70_r2"/>
</dbReference>
<dbReference type="RefSeq" id="WP_345182451.1">
    <property type="nucleotide sequence ID" value="NZ_BAABFQ010000010.1"/>
</dbReference>
<dbReference type="Pfam" id="PF04545">
    <property type="entry name" value="Sigma70_r4"/>
    <property type="match status" value="1"/>
</dbReference>
<feature type="domain" description="RNA polymerase sigma-70 region 4" evidence="8">
    <location>
        <begin position="224"/>
        <end position="270"/>
    </location>
</feature>
<keyword evidence="4" id="KW-0804">Transcription</keyword>
<dbReference type="Pfam" id="PF04542">
    <property type="entry name" value="Sigma70_r2"/>
    <property type="match status" value="1"/>
</dbReference>
<evidence type="ECO:0000259" key="7">
    <source>
        <dbReference type="Pfam" id="PF04542"/>
    </source>
</evidence>
<dbReference type="InterPro" id="IPR007624">
    <property type="entry name" value="RNA_pol_sigma70_r3"/>
</dbReference>
<feature type="domain" description="RNA polymerase sigma-70 region 2" evidence="7">
    <location>
        <begin position="62"/>
        <end position="127"/>
    </location>
</feature>
<keyword evidence="2" id="KW-0731">Sigma factor</keyword>
<name>A0ABW0N9D2_9ACTN</name>
<dbReference type="InterPro" id="IPR013325">
    <property type="entry name" value="RNA_pol_sigma_r2"/>
</dbReference>
<sequence length="277" mass="30542">MAHPPSPTSLLEPLSNADLRDPNCGLTRTERSKQTAQLLQAAAATDDEDAATELRARVVLMNRGVAEAVARRYQGRGIPVEDLVQVAQEGLVKSVSRFDPVLRNDLLTFAVPTIRGEVQRYFRDHGWMVRPTRRVQELQGLIRDACRELEQRVGGEPSEQQVADHVGVPVEEYRKAVAAHGCFQPVSLDLPVGSDRATLGDILVGEEEDGAASEARLMLAPAVRRLSERDRRVLFLRYYADLTQTEIGADLGVTQMQVSRLLTRIIGELRDDLGAAG</sequence>
<dbReference type="Pfam" id="PF04539">
    <property type="entry name" value="Sigma70_r3"/>
    <property type="match status" value="1"/>
</dbReference>
<organism evidence="9 10">
    <name type="scientific">Nocardioides caricicola</name>
    <dbReference type="NCBI Taxonomy" id="634770"/>
    <lineage>
        <taxon>Bacteria</taxon>
        <taxon>Bacillati</taxon>
        <taxon>Actinomycetota</taxon>
        <taxon>Actinomycetes</taxon>
        <taxon>Propionibacteriales</taxon>
        <taxon>Nocardioidaceae</taxon>
        <taxon>Nocardioides</taxon>
    </lineage>
</organism>
<dbReference type="SUPFAM" id="SSF88946">
    <property type="entry name" value="Sigma2 domain of RNA polymerase sigma factors"/>
    <property type="match status" value="1"/>
</dbReference>
<keyword evidence="1" id="KW-0805">Transcription regulation</keyword>
<evidence type="ECO:0000313" key="10">
    <source>
        <dbReference type="Proteomes" id="UP001595956"/>
    </source>
</evidence>
<comment type="caution">
    <text evidence="9">The sequence shown here is derived from an EMBL/GenBank/DDBJ whole genome shotgun (WGS) entry which is preliminary data.</text>
</comment>
<dbReference type="NCBIfam" id="TIGR02937">
    <property type="entry name" value="sigma70-ECF"/>
    <property type="match status" value="1"/>
</dbReference>
<dbReference type="Gene3D" id="1.20.140.160">
    <property type="match status" value="1"/>
</dbReference>
<dbReference type="PANTHER" id="PTHR30385:SF4">
    <property type="entry name" value="RNA POLYMERASE SIGMA-E FACTOR"/>
    <property type="match status" value="1"/>
</dbReference>
<evidence type="ECO:0000259" key="6">
    <source>
        <dbReference type="Pfam" id="PF04539"/>
    </source>
</evidence>
<reference evidence="10" key="1">
    <citation type="journal article" date="2019" name="Int. J. Syst. Evol. Microbiol.">
        <title>The Global Catalogue of Microorganisms (GCM) 10K type strain sequencing project: providing services to taxonomists for standard genome sequencing and annotation.</title>
        <authorList>
            <consortium name="The Broad Institute Genomics Platform"/>
            <consortium name="The Broad Institute Genome Sequencing Center for Infectious Disease"/>
            <person name="Wu L."/>
            <person name="Ma J."/>
        </authorList>
    </citation>
    <scope>NUCLEOTIDE SEQUENCE [LARGE SCALE GENOMIC DNA]</scope>
    <source>
        <strain evidence="10">KACC 13778</strain>
    </source>
</reference>